<gene>
    <name evidence="1" type="ORF">ACFS7Z_22545</name>
</gene>
<accession>A0ABW6C0F7</accession>
<keyword evidence="2" id="KW-1185">Reference proteome</keyword>
<sequence length="667" mass="76590">MDGKNINLISPEDGIIHTGDRMRFSIHIKKAGDDTFNNIKHINFEIRSLRENSSFKISKKNVPPEFHNKDEIKYVWKINKPLREGTYKAKATLIPKVEDPQRNIRDEVEPQIFDVLPPKQPQPMALAKDTEIGIREPAIKSPVKVVLQEARRKESSDQLLWILIRNRTIKFDKYEDFIESVLCDGDKEPDRVKRAVYANANRLPFHHVASYSLLKYATEHYLMQECGLVPTGLLDGDGWSKYKNVFNNKDERDRTARTEIDIAELKNDYLKKLTGTGGDGYSLPYLDLIRRKLKEVPLKKIYEIPVDGYGPISIDNACYGILKSRLLGPCMLELIWSYWHEEGGLVQTMNAISRRFQNIRNGYGKDPLANFNLDPLRPLNNLLWGYIEDERNRLSIARRNLEYQYEYGISLIGKAVPQVGVAEHRTNFIRAFHNLLKACMDFYNQANFTTVIPDGFPLLNHLREVHLLLAEGAHNQYGDLPWTSRIEMLIQQWLLSRTEMREFIGGRIMVPYAEPWMDRVDTMKTLQGWNNTNITHFHDLGVFGEQLLLSVRFGNWNSTTGVGATNAANWAHYWRNEVQRYVHAYNAVTGVDLSTDVTDARVQQPSMEERFLPPAFLIQKQAGLQRSRQQYALQSSTAQPGLVQNSRGIAVPATSLPQPLGQKKLNG</sequence>
<evidence type="ECO:0000313" key="1">
    <source>
        <dbReference type="EMBL" id="MFD3003160.1"/>
    </source>
</evidence>
<name>A0ABW6C0F7_9BACT</name>
<dbReference type="EMBL" id="JBHUOX010000025">
    <property type="protein sequence ID" value="MFD3003160.1"/>
    <property type="molecule type" value="Genomic_DNA"/>
</dbReference>
<proteinExistence type="predicted"/>
<evidence type="ECO:0000313" key="2">
    <source>
        <dbReference type="Proteomes" id="UP001597641"/>
    </source>
</evidence>
<comment type="caution">
    <text evidence="1">The sequence shown here is derived from an EMBL/GenBank/DDBJ whole genome shotgun (WGS) entry which is preliminary data.</text>
</comment>
<organism evidence="1 2">
    <name type="scientific">Pontibacter toksunensis</name>
    <dbReference type="NCBI Taxonomy" id="1332631"/>
    <lineage>
        <taxon>Bacteria</taxon>
        <taxon>Pseudomonadati</taxon>
        <taxon>Bacteroidota</taxon>
        <taxon>Cytophagia</taxon>
        <taxon>Cytophagales</taxon>
        <taxon>Hymenobacteraceae</taxon>
        <taxon>Pontibacter</taxon>
    </lineage>
</organism>
<dbReference type="Proteomes" id="UP001597641">
    <property type="component" value="Unassembled WGS sequence"/>
</dbReference>
<protein>
    <submittedName>
        <fullName evidence="1">Uncharacterized protein</fullName>
    </submittedName>
</protein>
<dbReference type="RefSeq" id="WP_377489994.1">
    <property type="nucleotide sequence ID" value="NZ_JBHUOX010000025.1"/>
</dbReference>
<reference evidence="2" key="1">
    <citation type="journal article" date="2019" name="Int. J. Syst. Evol. Microbiol.">
        <title>The Global Catalogue of Microorganisms (GCM) 10K type strain sequencing project: providing services to taxonomists for standard genome sequencing and annotation.</title>
        <authorList>
            <consortium name="The Broad Institute Genomics Platform"/>
            <consortium name="The Broad Institute Genome Sequencing Center for Infectious Disease"/>
            <person name="Wu L."/>
            <person name="Ma J."/>
        </authorList>
    </citation>
    <scope>NUCLEOTIDE SEQUENCE [LARGE SCALE GENOMIC DNA]</scope>
    <source>
        <strain evidence="2">KCTC 23984</strain>
    </source>
</reference>